<evidence type="ECO:0000313" key="2">
    <source>
        <dbReference type="EMBL" id="KAG6718737.1"/>
    </source>
</evidence>
<gene>
    <name evidence="2" type="ORF">I3842_04G167500</name>
</gene>
<feature type="region of interest" description="Disordered" evidence="1">
    <location>
        <begin position="130"/>
        <end position="227"/>
    </location>
</feature>
<dbReference type="EMBL" id="CM031828">
    <property type="protein sequence ID" value="KAG6718737.1"/>
    <property type="molecule type" value="Genomic_DNA"/>
</dbReference>
<feature type="compositionally biased region" description="Pro residues" evidence="1">
    <location>
        <begin position="146"/>
        <end position="227"/>
    </location>
</feature>
<protein>
    <submittedName>
        <fullName evidence="2">Uncharacterized protein</fullName>
    </submittedName>
</protein>
<sequence length="227" mass="24751">MKIKYVVAAIFFIGCSLTVFTQNFASAYAEELDSSHYQVTSWDPYYAPDPPTDDFGWADECFSDYHTMVQCALSSGFNPIDAANGYEFDVDSECCKVLKEFDEDCVSDSPSFDDLSRSFSWMRDSCRRHHHHHNRHRHGPRHSTPPSTPSPKPTPPRSTPSPPSPKPTPPPSNPSPPSPSTPTPPSPTTPSPPSTPTPTSPTPSPPASPTPKPVPKSPTPTPPPCDP</sequence>
<accession>A0A922FDF2</accession>
<proteinExistence type="predicted"/>
<dbReference type="PROSITE" id="PS51257">
    <property type="entry name" value="PROKAR_LIPOPROTEIN"/>
    <property type="match status" value="1"/>
</dbReference>
<evidence type="ECO:0000313" key="3">
    <source>
        <dbReference type="Proteomes" id="UP000811246"/>
    </source>
</evidence>
<reference evidence="2" key="1">
    <citation type="submission" date="2021-01" db="EMBL/GenBank/DDBJ databases">
        <authorList>
            <person name="Lovell J.T."/>
            <person name="Bentley N."/>
            <person name="Bhattarai G."/>
            <person name="Jenkins J.W."/>
            <person name="Sreedasyam A."/>
            <person name="Alarcon Y."/>
            <person name="Bock C."/>
            <person name="Boston L."/>
            <person name="Carlson J."/>
            <person name="Cervantes K."/>
            <person name="Clermont K."/>
            <person name="Krom N."/>
            <person name="Kubenka K."/>
            <person name="Mamidi S."/>
            <person name="Mattison C."/>
            <person name="Monteros M."/>
            <person name="Pisani C."/>
            <person name="Plott C."/>
            <person name="Rajasekar S."/>
            <person name="Rhein H.S."/>
            <person name="Rohla C."/>
            <person name="Song M."/>
            <person name="Hilaire R.S."/>
            <person name="Shu S."/>
            <person name="Wells L."/>
            <person name="Wang X."/>
            <person name="Webber J."/>
            <person name="Heerema R.J."/>
            <person name="Klein P."/>
            <person name="Conner P."/>
            <person name="Grauke L."/>
            <person name="Grimwood J."/>
            <person name="Schmutz J."/>
            <person name="Randall J.J."/>
        </authorList>
    </citation>
    <scope>NUCLEOTIDE SEQUENCE</scope>
    <source>
        <tissue evidence="2">Leaf</tissue>
    </source>
</reference>
<dbReference type="Proteomes" id="UP000811246">
    <property type="component" value="Chromosome 4"/>
</dbReference>
<dbReference type="AlphaFoldDB" id="A0A922FDF2"/>
<comment type="caution">
    <text evidence="2">The sequence shown here is derived from an EMBL/GenBank/DDBJ whole genome shotgun (WGS) entry which is preliminary data.</text>
</comment>
<name>A0A922FDF2_CARIL</name>
<feature type="compositionally biased region" description="Basic residues" evidence="1">
    <location>
        <begin position="130"/>
        <end position="141"/>
    </location>
</feature>
<organism evidence="2 3">
    <name type="scientific">Carya illinoinensis</name>
    <name type="common">Pecan</name>
    <dbReference type="NCBI Taxonomy" id="32201"/>
    <lineage>
        <taxon>Eukaryota</taxon>
        <taxon>Viridiplantae</taxon>
        <taxon>Streptophyta</taxon>
        <taxon>Embryophyta</taxon>
        <taxon>Tracheophyta</taxon>
        <taxon>Spermatophyta</taxon>
        <taxon>Magnoliopsida</taxon>
        <taxon>eudicotyledons</taxon>
        <taxon>Gunneridae</taxon>
        <taxon>Pentapetalae</taxon>
        <taxon>rosids</taxon>
        <taxon>fabids</taxon>
        <taxon>Fagales</taxon>
        <taxon>Juglandaceae</taxon>
        <taxon>Carya</taxon>
    </lineage>
</organism>
<evidence type="ECO:0000256" key="1">
    <source>
        <dbReference type="SAM" id="MobiDB-lite"/>
    </source>
</evidence>